<name>A0A0C2DRJ7_9BACT</name>
<dbReference type="SUPFAM" id="SSF51905">
    <property type="entry name" value="FAD/NAD(P)-binding domain"/>
    <property type="match status" value="2"/>
</dbReference>
<dbReference type="InterPro" id="IPR036188">
    <property type="entry name" value="FAD/NAD-bd_sf"/>
</dbReference>
<dbReference type="Proteomes" id="UP000035068">
    <property type="component" value="Unassembled WGS sequence"/>
</dbReference>
<dbReference type="GO" id="GO:0019646">
    <property type="term" value="P:aerobic electron transport chain"/>
    <property type="evidence" value="ECO:0007669"/>
    <property type="project" value="TreeGrafter"/>
</dbReference>
<dbReference type="Pfam" id="PF07992">
    <property type="entry name" value="Pyr_redox_2"/>
    <property type="match status" value="1"/>
</dbReference>
<reference evidence="6 7" key="1">
    <citation type="submission" date="2014-12" db="EMBL/GenBank/DDBJ databases">
        <title>Genomes of Geoalkalibacter ferrihydriticus and Geoalkalibacter subterraneus, two haloalkaliphilic metal-reducing members of the Geobacteraceae.</title>
        <authorList>
            <person name="Badalamenti J.P."/>
            <person name="Torres C.I."/>
            <person name="Krajmalnik-Brown R."/>
            <person name="Bond D.R."/>
        </authorList>
    </citation>
    <scope>NUCLEOTIDE SEQUENCE [LARGE SCALE GENOMIC DNA]</scope>
    <source>
        <strain evidence="6 7">DSM 17813</strain>
    </source>
</reference>
<feature type="domain" description="FAD/NAD(P)-binding" evidence="5">
    <location>
        <begin position="4"/>
        <end position="297"/>
    </location>
</feature>
<keyword evidence="4" id="KW-0560">Oxidoreductase</keyword>
<dbReference type="PRINTS" id="PR00368">
    <property type="entry name" value="FADPNR"/>
</dbReference>
<evidence type="ECO:0000256" key="3">
    <source>
        <dbReference type="ARBA" id="ARBA00022827"/>
    </source>
</evidence>
<dbReference type="Gene3D" id="3.50.50.100">
    <property type="match status" value="1"/>
</dbReference>
<keyword evidence="3" id="KW-0274">FAD</keyword>
<protein>
    <recommendedName>
        <fullName evidence="5">FAD/NAD(P)-binding domain-containing protein</fullName>
    </recommendedName>
</protein>
<evidence type="ECO:0000256" key="2">
    <source>
        <dbReference type="ARBA" id="ARBA00022630"/>
    </source>
</evidence>
<gene>
    <name evidence="6" type="ORF">GFER_12605</name>
</gene>
<dbReference type="PANTHER" id="PTHR42913:SF9">
    <property type="entry name" value="SLR1591 PROTEIN"/>
    <property type="match status" value="1"/>
</dbReference>
<evidence type="ECO:0000313" key="7">
    <source>
        <dbReference type="Proteomes" id="UP000035068"/>
    </source>
</evidence>
<accession>A0A0C2DRJ7</accession>
<dbReference type="GO" id="GO:0003955">
    <property type="term" value="F:NAD(P)H dehydrogenase (quinone) activity"/>
    <property type="evidence" value="ECO:0007669"/>
    <property type="project" value="TreeGrafter"/>
</dbReference>
<dbReference type="PANTHER" id="PTHR42913">
    <property type="entry name" value="APOPTOSIS-INDUCING FACTOR 1"/>
    <property type="match status" value="1"/>
</dbReference>
<keyword evidence="2" id="KW-0285">Flavoprotein</keyword>
<evidence type="ECO:0000259" key="5">
    <source>
        <dbReference type="Pfam" id="PF07992"/>
    </source>
</evidence>
<dbReference type="EMBL" id="JWJD01000005">
    <property type="protein sequence ID" value="KIH76084.1"/>
    <property type="molecule type" value="Genomic_DNA"/>
</dbReference>
<organism evidence="6 7">
    <name type="scientific">Geoalkalibacter ferrihydriticus DSM 17813</name>
    <dbReference type="NCBI Taxonomy" id="1121915"/>
    <lineage>
        <taxon>Bacteria</taxon>
        <taxon>Pseudomonadati</taxon>
        <taxon>Thermodesulfobacteriota</taxon>
        <taxon>Desulfuromonadia</taxon>
        <taxon>Desulfuromonadales</taxon>
        <taxon>Geoalkalibacteraceae</taxon>
        <taxon>Geoalkalibacter</taxon>
    </lineage>
</organism>
<evidence type="ECO:0000256" key="1">
    <source>
        <dbReference type="ARBA" id="ARBA00001974"/>
    </source>
</evidence>
<evidence type="ECO:0000313" key="6">
    <source>
        <dbReference type="EMBL" id="KIH76084.1"/>
    </source>
</evidence>
<dbReference type="AlphaFoldDB" id="A0A0C2DRJ7"/>
<keyword evidence="7" id="KW-1185">Reference proteome</keyword>
<sequence>MGKHLVLVGGGHAHLTTLLKLGTFVKRGHRVTLISPSPFHYYSGMGPGLLGGSIGPREARFNIQRMAEERGGVFLQDQVLEVAASRRSLCLASGNRIDYDLVSFNIGSTLAWDAGLSSARLVPVKPIENLYRARRDILARPAQNLRFVVVGGGPAGVEIAGNLRHLLDTQKCRGEILLVAGGGLLSKLPRRARDLARHSLEKRDIRILEQESVVAVDDDEIHLESGRALPCDLAFAATGVRPPPVFRHSDVAVAEDGGLQVNAFLQSTSDPQIFGGGDCISLKGHSLPRVGVHAVRQNPVLLHNLRAALEDEELQEYRPQKNFLVILNMGDGTGIAVRGPFTGNGAGALYLKNWIDHRFMRRFQVSGEAEDATEIV</sequence>
<dbReference type="InterPro" id="IPR051169">
    <property type="entry name" value="NADH-Q_oxidoreductase"/>
</dbReference>
<proteinExistence type="predicted"/>
<dbReference type="RefSeq" id="WP_040100042.1">
    <property type="nucleotide sequence ID" value="NZ_JWJD01000005.1"/>
</dbReference>
<comment type="cofactor">
    <cofactor evidence="1">
        <name>FAD</name>
        <dbReference type="ChEBI" id="CHEBI:57692"/>
    </cofactor>
</comment>
<evidence type="ECO:0000256" key="4">
    <source>
        <dbReference type="ARBA" id="ARBA00023002"/>
    </source>
</evidence>
<comment type="caution">
    <text evidence="6">The sequence shown here is derived from an EMBL/GenBank/DDBJ whole genome shotgun (WGS) entry which is preliminary data.</text>
</comment>
<dbReference type="InterPro" id="IPR023753">
    <property type="entry name" value="FAD/NAD-binding_dom"/>
</dbReference>